<dbReference type="Gene3D" id="3.30.710.10">
    <property type="entry name" value="Potassium Channel Kv1.1, Chain A"/>
    <property type="match status" value="1"/>
</dbReference>
<evidence type="ECO:0000259" key="1">
    <source>
        <dbReference type="PROSITE" id="PS50097"/>
    </source>
</evidence>
<protein>
    <recommendedName>
        <fullName evidence="1">BTB domain-containing protein</fullName>
    </recommendedName>
</protein>
<reference evidence="3" key="2">
    <citation type="submission" date="2015-01" db="EMBL/GenBank/DDBJ databases">
        <title>Evolutionary Origins and Diversification of the Mycorrhizal Mutualists.</title>
        <authorList>
            <consortium name="DOE Joint Genome Institute"/>
            <consortium name="Mycorrhizal Genomics Consortium"/>
            <person name="Kohler A."/>
            <person name="Kuo A."/>
            <person name="Nagy L.G."/>
            <person name="Floudas D."/>
            <person name="Copeland A."/>
            <person name="Barry K.W."/>
            <person name="Cichocki N."/>
            <person name="Veneault-Fourrey C."/>
            <person name="LaButti K."/>
            <person name="Lindquist E.A."/>
            <person name="Lipzen A."/>
            <person name="Lundell T."/>
            <person name="Morin E."/>
            <person name="Murat C."/>
            <person name="Riley R."/>
            <person name="Ohm R."/>
            <person name="Sun H."/>
            <person name="Tunlid A."/>
            <person name="Henrissat B."/>
            <person name="Grigoriev I.V."/>
            <person name="Hibbett D.S."/>
            <person name="Martin F."/>
        </authorList>
    </citation>
    <scope>NUCLEOTIDE SEQUENCE [LARGE SCALE GENOMIC DNA]</scope>
    <source>
        <strain evidence="3">LaAM-08-1</strain>
    </source>
</reference>
<dbReference type="Proteomes" id="UP000054477">
    <property type="component" value="Unassembled WGS sequence"/>
</dbReference>
<dbReference type="Pfam" id="PF00651">
    <property type="entry name" value="BTB"/>
    <property type="match status" value="1"/>
</dbReference>
<dbReference type="PROSITE" id="PS50097">
    <property type="entry name" value="BTB"/>
    <property type="match status" value="1"/>
</dbReference>
<dbReference type="InterPro" id="IPR011333">
    <property type="entry name" value="SKP1/BTB/POZ_sf"/>
</dbReference>
<accession>A0A0C9X769</accession>
<dbReference type="InterPro" id="IPR000210">
    <property type="entry name" value="BTB/POZ_dom"/>
</dbReference>
<dbReference type="AlphaFoldDB" id="A0A0C9X769"/>
<keyword evidence="3" id="KW-1185">Reference proteome</keyword>
<dbReference type="SUPFAM" id="SSF54695">
    <property type="entry name" value="POZ domain"/>
    <property type="match status" value="1"/>
</dbReference>
<sequence length="351" mass="39477">MLTDDLNFSGGDIVLVVRDSKYRVHRTVLGSRSAILAELSPSAPQQNYGDDRLPTVQIHEDHAHFTLLLHALYGHDIEKYLLAHPRIIGELASGVMGLAEKYNVSRAKEIQAKFLPLLKRDWPSTLTDWDSLERQISLKAAELDDIEKLHTLDKMFPEPACVIQFTHSRGFSLNSPTPSIPDYLPAAFYHLARLPPHADPGDISLQIEDLAEGLRTAQKKLLSNRDMTCLLHGLHNIRSVAGRIACVDFPKCARAFSGAIEEEKAVMLNWWYTVGAEKLVGPQQRDLVGGLKFLIDTLGEGGADTDNAYSVVLRKETALPYRKAMQDFLIKEREEFWSSLKEYFALYAFFS</sequence>
<dbReference type="CDD" id="cd18186">
    <property type="entry name" value="BTB_POZ_ZBTB_KLHL-like"/>
    <property type="match status" value="1"/>
</dbReference>
<name>A0A0C9X769_9AGAR</name>
<evidence type="ECO:0000313" key="2">
    <source>
        <dbReference type="EMBL" id="KIK08015.1"/>
    </source>
</evidence>
<dbReference type="HOGENOM" id="CLU_033082_4_0_1"/>
<dbReference type="STRING" id="1095629.A0A0C9X769"/>
<evidence type="ECO:0000313" key="3">
    <source>
        <dbReference type="Proteomes" id="UP000054477"/>
    </source>
</evidence>
<feature type="domain" description="BTB" evidence="1">
    <location>
        <begin position="11"/>
        <end position="78"/>
    </location>
</feature>
<reference evidence="2 3" key="1">
    <citation type="submission" date="2014-04" db="EMBL/GenBank/DDBJ databases">
        <authorList>
            <consortium name="DOE Joint Genome Institute"/>
            <person name="Kuo A."/>
            <person name="Kohler A."/>
            <person name="Nagy L.G."/>
            <person name="Floudas D."/>
            <person name="Copeland A."/>
            <person name="Barry K.W."/>
            <person name="Cichocki N."/>
            <person name="Veneault-Fourrey C."/>
            <person name="LaButti K."/>
            <person name="Lindquist E.A."/>
            <person name="Lipzen A."/>
            <person name="Lundell T."/>
            <person name="Morin E."/>
            <person name="Murat C."/>
            <person name="Sun H."/>
            <person name="Tunlid A."/>
            <person name="Henrissat B."/>
            <person name="Grigoriev I.V."/>
            <person name="Hibbett D.S."/>
            <person name="Martin F."/>
            <person name="Nordberg H.P."/>
            <person name="Cantor M.N."/>
            <person name="Hua S.X."/>
        </authorList>
    </citation>
    <scope>NUCLEOTIDE SEQUENCE [LARGE SCALE GENOMIC DNA]</scope>
    <source>
        <strain evidence="2 3">LaAM-08-1</strain>
    </source>
</reference>
<organism evidence="2 3">
    <name type="scientific">Laccaria amethystina LaAM-08-1</name>
    <dbReference type="NCBI Taxonomy" id="1095629"/>
    <lineage>
        <taxon>Eukaryota</taxon>
        <taxon>Fungi</taxon>
        <taxon>Dikarya</taxon>
        <taxon>Basidiomycota</taxon>
        <taxon>Agaricomycotina</taxon>
        <taxon>Agaricomycetes</taxon>
        <taxon>Agaricomycetidae</taxon>
        <taxon>Agaricales</taxon>
        <taxon>Agaricineae</taxon>
        <taxon>Hydnangiaceae</taxon>
        <taxon>Laccaria</taxon>
    </lineage>
</organism>
<proteinExistence type="predicted"/>
<dbReference type="EMBL" id="KN838544">
    <property type="protein sequence ID" value="KIK08015.1"/>
    <property type="molecule type" value="Genomic_DNA"/>
</dbReference>
<gene>
    <name evidence="2" type="ORF">K443DRAFT_672898</name>
</gene>
<dbReference type="OrthoDB" id="2757422at2759"/>